<reference evidence="2" key="1">
    <citation type="journal article" date="2015" name="Front. Microbiol.">
        <title>Combining genomic sequencing methods to explore viral diversity and reveal potential virus-host interactions.</title>
        <authorList>
            <person name="Chow C.E."/>
            <person name="Winget D.M."/>
            <person name="White R.A.III."/>
            <person name="Hallam S.J."/>
            <person name="Suttle C.A."/>
        </authorList>
    </citation>
    <scope>NUCLEOTIDE SEQUENCE</scope>
    <source>
        <strain evidence="2">Oxic1_1</strain>
    </source>
</reference>
<accession>A0A0F7L564</accession>
<protein>
    <submittedName>
        <fullName evidence="2">Uncharacterized protein</fullName>
    </submittedName>
</protein>
<evidence type="ECO:0000313" key="2">
    <source>
        <dbReference type="EMBL" id="AKH47679.1"/>
    </source>
</evidence>
<keyword evidence="1" id="KW-0812">Transmembrane</keyword>
<reference evidence="2" key="2">
    <citation type="submission" date="2015-03" db="EMBL/GenBank/DDBJ databases">
        <authorList>
            <person name="Chow C.-E.T."/>
            <person name="Winget D.M."/>
            <person name="White R.A.III."/>
            <person name="Hallam S.J."/>
            <person name="Suttle C.A."/>
        </authorList>
    </citation>
    <scope>NUCLEOTIDE SEQUENCE</scope>
    <source>
        <strain evidence="2">Oxic1_1</strain>
    </source>
</reference>
<feature type="transmembrane region" description="Helical" evidence="1">
    <location>
        <begin position="53"/>
        <end position="75"/>
    </location>
</feature>
<dbReference type="EMBL" id="KR029596">
    <property type="protein sequence ID" value="AKH47679.1"/>
    <property type="molecule type" value="Genomic_DNA"/>
</dbReference>
<keyword evidence="1" id="KW-1133">Transmembrane helix</keyword>
<evidence type="ECO:0000256" key="1">
    <source>
        <dbReference type="SAM" id="Phobius"/>
    </source>
</evidence>
<keyword evidence="1" id="KW-0472">Membrane</keyword>
<name>A0A0F7L564_9VIRU</name>
<proteinExistence type="predicted"/>
<organism evidence="2">
    <name type="scientific">uncultured marine virus</name>
    <dbReference type="NCBI Taxonomy" id="186617"/>
    <lineage>
        <taxon>Viruses</taxon>
        <taxon>environmental samples</taxon>
    </lineage>
</organism>
<sequence>MGDIHQLLQGFWLGNGDGHMACDRIVSYWHYVLDTATDAMTAVTNRFNEGDNCFIVVLFIIVLVIFGFGFGIGWFTKDLV</sequence>